<proteinExistence type="predicted"/>
<dbReference type="AlphaFoldDB" id="A0AAE0RQQ4"/>
<organism evidence="1 2">
    <name type="scientific">Potamilus streckersoni</name>
    <dbReference type="NCBI Taxonomy" id="2493646"/>
    <lineage>
        <taxon>Eukaryota</taxon>
        <taxon>Metazoa</taxon>
        <taxon>Spiralia</taxon>
        <taxon>Lophotrochozoa</taxon>
        <taxon>Mollusca</taxon>
        <taxon>Bivalvia</taxon>
        <taxon>Autobranchia</taxon>
        <taxon>Heteroconchia</taxon>
        <taxon>Palaeoheterodonta</taxon>
        <taxon>Unionida</taxon>
        <taxon>Unionoidea</taxon>
        <taxon>Unionidae</taxon>
        <taxon>Ambleminae</taxon>
        <taxon>Lampsilini</taxon>
        <taxon>Potamilus</taxon>
    </lineage>
</organism>
<reference evidence="1" key="3">
    <citation type="submission" date="2023-05" db="EMBL/GenBank/DDBJ databases">
        <authorList>
            <person name="Smith C.H."/>
        </authorList>
    </citation>
    <scope>NUCLEOTIDE SEQUENCE</scope>
    <source>
        <strain evidence="1">CHS0354</strain>
        <tissue evidence="1">Mantle</tissue>
    </source>
</reference>
<accession>A0AAE0RQQ4</accession>
<reference evidence="1" key="1">
    <citation type="journal article" date="2021" name="Genome Biol. Evol.">
        <title>A High-Quality Reference Genome for a Parasitic Bivalve with Doubly Uniparental Inheritance (Bivalvia: Unionida).</title>
        <authorList>
            <person name="Smith C.H."/>
        </authorList>
    </citation>
    <scope>NUCLEOTIDE SEQUENCE</scope>
    <source>
        <strain evidence="1">CHS0354</strain>
    </source>
</reference>
<name>A0AAE0RQQ4_9BIVA</name>
<sequence>MAAPKDLCDLSPSSFPVKNNRIAVEVNSHKTELVCCKFEDRIFCIVTQYQKLGMLVDVTRENVLEETDTATPSYSTRVLLGKDEPMTHVLAKTLVSKLDVHKPIILAMALKDTAPSSVKKLAEYLTQLVST</sequence>
<dbReference type="InterPro" id="IPR018788">
    <property type="entry name" value="Proteasome_assmbl_chp_3"/>
</dbReference>
<evidence type="ECO:0008006" key="3">
    <source>
        <dbReference type="Google" id="ProtNLM"/>
    </source>
</evidence>
<dbReference type="EMBL" id="JAEAOA010001578">
    <property type="protein sequence ID" value="KAK3577570.1"/>
    <property type="molecule type" value="Genomic_DNA"/>
</dbReference>
<reference evidence="1" key="2">
    <citation type="journal article" date="2021" name="Genome Biol. Evol.">
        <title>Developing a high-quality reference genome for a parasitic bivalve with doubly uniparental inheritance (Bivalvia: Unionida).</title>
        <authorList>
            <person name="Smith C.H."/>
        </authorList>
    </citation>
    <scope>NUCLEOTIDE SEQUENCE</scope>
    <source>
        <strain evidence="1">CHS0354</strain>
        <tissue evidence="1">Mantle</tissue>
    </source>
</reference>
<protein>
    <recommendedName>
        <fullName evidence="3">Proteasome assembly chaperone 3</fullName>
    </recommendedName>
</protein>
<dbReference type="Proteomes" id="UP001195483">
    <property type="component" value="Unassembled WGS sequence"/>
</dbReference>
<evidence type="ECO:0000313" key="2">
    <source>
        <dbReference type="Proteomes" id="UP001195483"/>
    </source>
</evidence>
<dbReference type="Gene3D" id="3.30.230.90">
    <property type="match status" value="1"/>
</dbReference>
<dbReference type="InterPro" id="IPR053720">
    <property type="entry name" value="Psm_Assembly_Chaperone"/>
</dbReference>
<dbReference type="PANTHER" id="PTHR31051">
    <property type="entry name" value="PROTEASOME ASSEMBLY CHAPERONE 3"/>
    <property type="match status" value="1"/>
</dbReference>
<gene>
    <name evidence="1" type="ORF">CHS0354_026536</name>
</gene>
<comment type="caution">
    <text evidence="1">The sequence shown here is derived from an EMBL/GenBank/DDBJ whole genome shotgun (WGS) entry which is preliminary data.</text>
</comment>
<evidence type="ECO:0000313" key="1">
    <source>
        <dbReference type="EMBL" id="KAK3577570.1"/>
    </source>
</evidence>
<keyword evidence="2" id="KW-1185">Reference proteome</keyword>
<dbReference type="PANTHER" id="PTHR31051:SF1">
    <property type="entry name" value="PROTEASOME ASSEMBLY CHAPERONE 3"/>
    <property type="match status" value="1"/>
</dbReference>
<dbReference type="Pfam" id="PF10178">
    <property type="entry name" value="PAC3"/>
    <property type="match status" value="1"/>
</dbReference>
<dbReference type="GO" id="GO:0043248">
    <property type="term" value="P:proteasome assembly"/>
    <property type="evidence" value="ECO:0007669"/>
    <property type="project" value="InterPro"/>
</dbReference>